<keyword evidence="8" id="KW-0378">Hydrolase</keyword>
<evidence type="ECO:0000256" key="16">
    <source>
        <dbReference type="ARBA" id="ARBA00047995"/>
    </source>
</evidence>
<proteinExistence type="inferred from homology"/>
<dbReference type="GO" id="GO:0005524">
    <property type="term" value="F:ATP binding"/>
    <property type="evidence" value="ECO:0007669"/>
    <property type="project" value="UniProtKB-KW"/>
</dbReference>
<dbReference type="GO" id="GO:0008270">
    <property type="term" value="F:zinc ion binding"/>
    <property type="evidence" value="ECO:0007669"/>
    <property type="project" value="UniProtKB-KW"/>
</dbReference>
<dbReference type="PANTHER" id="PTHR11630">
    <property type="entry name" value="DNA REPLICATION LICENSING FACTOR MCM FAMILY MEMBER"/>
    <property type="match status" value="1"/>
</dbReference>
<evidence type="ECO:0000256" key="3">
    <source>
        <dbReference type="ARBA" id="ARBA00012551"/>
    </source>
</evidence>
<evidence type="ECO:0000256" key="4">
    <source>
        <dbReference type="ARBA" id="ARBA00022723"/>
    </source>
</evidence>
<evidence type="ECO:0000313" key="22">
    <source>
        <dbReference type="Proteomes" id="UP000440732"/>
    </source>
</evidence>
<keyword evidence="11 17" id="KW-0067">ATP-binding</keyword>
<dbReference type="GO" id="GO:0000724">
    <property type="term" value="P:double-strand break repair via homologous recombination"/>
    <property type="evidence" value="ECO:0007669"/>
    <property type="project" value="UniProtKB-ARBA"/>
</dbReference>
<evidence type="ECO:0000256" key="7">
    <source>
        <dbReference type="ARBA" id="ARBA00022771"/>
    </source>
</evidence>
<evidence type="ECO:0000259" key="19">
    <source>
        <dbReference type="PROSITE" id="PS50051"/>
    </source>
</evidence>
<dbReference type="CDD" id="cd22247">
    <property type="entry name" value="MCM8_WHD"/>
    <property type="match status" value="1"/>
</dbReference>
<dbReference type="SUPFAM" id="SSF57850">
    <property type="entry name" value="RING/U-box"/>
    <property type="match status" value="1"/>
</dbReference>
<comment type="catalytic activity">
    <reaction evidence="16">
        <text>ATP + H2O = ADP + phosphate + H(+)</text>
        <dbReference type="Rhea" id="RHEA:13065"/>
        <dbReference type="ChEBI" id="CHEBI:15377"/>
        <dbReference type="ChEBI" id="CHEBI:15378"/>
        <dbReference type="ChEBI" id="CHEBI:30616"/>
        <dbReference type="ChEBI" id="CHEBI:43474"/>
        <dbReference type="ChEBI" id="CHEBI:456216"/>
        <dbReference type="EC" id="3.6.4.12"/>
    </reaction>
</comment>
<feature type="compositionally biased region" description="Basic residues" evidence="18">
    <location>
        <begin position="925"/>
        <end position="935"/>
    </location>
</feature>
<dbReference type="Pfam" id="PF00493">
    <property type="entry name" value="MCM"/>
    <property type="match status" value="1"/>
</dbReference>
<dbReference type="Pfam" id="PF17855">
    <property type="entry name" value="MCM_lid"/>
    <property type="match status" value="1"/>
</dbReference>
<evidence type="ECO:0000256" key="5">
    <source>
        <dbReference type="ARBA" id="ARBA00022741"/>
    </source>
</evidence>
<dbReference type="InterPro" id="IPR004181">
    <property type="entry name" value="Znf_MIZ"/>
</dbReference>
<dbReference type="SUPFAM" id="SSF50249">
    <property type="entry name" value="Nucleic acid-binding proteins"/>
    <property type="match status" value="1"/>
</dbReference>
<dbReference type="Gene3D" id="2.40.50.140">
    <property type="entry name" value="Nucleic acid-binding proteins"/>
    <property type="match status" value="1"/>
</dbReference>
<organism evidence="20 23">
    <name type="scientific">Phytophthora fragariae</name>
    <dbReference type="NCBI Taxonomy" id="53985"/>
    <lineage>
        <taxon>Eukaryota</taxon>
        <taxon>Sar</taxon>
        <taxon>Stramenopiles</taxon>
        <taxon>Oomycota</taxon>
        <taxon>Peronosporomycetes</taxon>
        <taxon>Peronosporales</taxon>
        <taxon>Peronosporaceae</taxon>
        <taxon>Phytophthora</taxon>
    </lineage>
</organism>
<dbReference type="SUPFAM" id="SSF52540">
    <property type="entry name" value="P-loop containing nucleoside triphosphate hydrolases"/>
    <property type="match status" value="1"/>
</dbReference>
<dbReference type="InterPro" id="IPR027417">
    <property type="entry name" value="P-loop_NTPase"/>
</dbReference>
<evidence type="ECO:0000256" key="15">
    <source>
        <dbReference type="ARBA" id="ARBA00042306"/>
    </source>
</evidence>
<dbReference type="Proteomes" id="UP000440732">
    <property type="component" value="Unassembled WGS sequence"/>
</dbReference>
<evidence type="ECO:0000256" key="2">
    <source>
        <dbReference type="ARBA" id="ARBA00008010"/>
    </source>
</evidence>
<evidence type="ECO:0000256" key="8">
    <source>
        <dbReference type="ARBA" id="ARBA00022801"/>
    </source>
</evidence>
<protein>
    <recommendedName>
        <fullName evidence="3">DNA helicase</fullName>
        <ecNumber evidence="3">3.6.4.12</ecNumber>
    </recommendedName>
    <alternativeName>
        <fullName evidence="15">Minichromosome maintenance 8</fullName>
    </alternativeName>
</protein>
<dbReference type="GO" id="GO:0016787">
    <property type="term" value="F:hydrolase activity"/>
    <property type="evidence" value="ECO:0007669"/>
    <property type="project" value="UniProtKB-KW"/>
</dbReference>
<keyword evidence="5 17" id="KW-0547">Nucleotide-binding</keyword>
<comment type="caution">
    <text evidence="20">The sequence shown here is derived from an EMBL/GenBank/DDBJ whole genome shotgun (WGS) entry which is preliminary data.</text>
</comment>
<dbReference type="Gene3D" id="3.30.40.10">
    <property type="entry name" value="Zinc/RING finger domain, C3HC4 (zinc finger)"/>
    <property type="match status" value="1"/>
</dbReference>
<comment type="subcellular location">
    <subcellularLocation>
        <location evidence="1">Nucleus</location>
    </subcellularLocation>
</comment>
<dbReference type="InterPro" id="IPR001208">
    <property type="entry name" value="MCM_dom"/>
</dbReference>
<keyword evidence="10" id="KW-0862">Zinc</keyword>
<evidence type="ECO:0000313" key="23">
    <source>
        <dbReference type="Proteomes" id="UP000460718"/>
    </source>
</evidence>
<dbReference type="GO" id="GO:0005634">
    <property type="term" value="C:nucleus"/>
    <property type="evidence" value="ECO:0007669"/>
    <property type="project" value="UniProtKB-SubCell"/>
</dbReference>
<feature type="region of interest" description="Disordered" evidence="18">
    <location>
        <begin position="325"/>
        <end position="354"/>
    </location>
</feature>
<evidence type="ECO:0000256" key="14">
    <source>
        <dbReference type="ARBA" id="ARBA00023242"/>
    </source>
</evidence>
<dbReference type="Pfam" id="PF25051">
    <property type="entry name" value="WHD_MCM8"/>
    <property type="match status" value="1"/>
</dbReference>
<dbReference type="Pfam" id="PF11789">
    <property type="entry name" value="zf-Nse"/>
    <property type="match status" value="1"/>
</dbReference>
<accession>A0A6A3LSF4</accession>
<keyword evidence="6" id="KW-0227">DNA damage</keyword>
<evidence type="ECO:0000256" key="12">
    <source>
        <dbReference type="ARBA" id="ARBA00023125"/>
    </source>
</evidence>
<dbReference type="PANTHER" id="PTHR11630:SF47">
    <property type="entry name" value="DNA HELICASE MCM8"/>
    <property type="match status" value="1"/>
</dbReference>
<dbReference type="InterPro" id="IPR018525">
    <property type="entry name" value="MCM_CS"/>
</dbReference>
<dbReference type="InterPro" id="IPR056875">
    <property type="entry name" value="MCM8/REC_WHD"/>
</dbReference>
<dbReference type="Proteomes" id="UP000460718">
    <property type="component" value="Unassembled WGS sequence"/>
</dbReference>
<keyword evidence="9 20" id="KW-0347">Helicase</keyword>
<dbReference type="AlphaFoldDB" id="A0A6A3LSF4"/>
<evidence type="ECO:0000256" key="17">
    <source>
        <dbReference type="RuleBase" id="RU004070"/>
    </source>
</evidence>
<dbReference type="InterPro" id="IPR041562">
    <property type="entry name" value="MCM_lid"/>
</dbReference>
<dbReference type="EMBL" id="QXGA01000255">
    <property type="protein sequence ID" value="KAE9149136.1"/>
    <property type="molecule type" value="Genomic_DNA"/>
</dbReference>
<dbReference type="Gene3D" id="2.20.28.10">
    <property type="match status" value="1"/>
</dbReference>
<keyword evidence="13" id="KW-0234">DNA repair</keyword>
<comment type="similarity">
    <text evidence="2 17">Belongs to the MCM family.</text>
</comment>
<dbReference type="Pfam" id="PF17207">
    <property type="entry name" value="MCM_OB"/>
    <property type="match status" value="1"/>
</dbReference>
<dbReference type="InterPro" id="IPR012340">
    <property type="entry name" value="NA-bd_OB-fold"/>
</dbReference>
<dbReference type="PROSITE" id="PS50051">
    <property type="entry name" value="MCM_2"/>
    <property type="match status" value="1"/>
</dbReference>
<keyword evidence="14" id="KW-0539">Nucleus</keyword>
<evidence type="ECO:0000313" key="20">
    <source>
        <dbReference type="EMBL" id="KAE9018743.1"/>
    </source>
</evidence>
<keyword evidence="12 17" id="KW-0238">DNA-binding</keyword>
<evidence type="ECO:0000256" key="13">
    <source>
        <dbReference type="ARBA" id="ARBA00023204"/>
    </source>
</evidence>
<dbReference type="PRINTS" id="PR01657">
    <property type="entry name" value="MCMFAMILY"/>
</dbReference>
<dbReference type="InterPro" id="IPR033762">
    <property type="entry name" value="MCM_OB"/>
</dbReference>
<evidence type="ECO:0000256" key="6">
    <source>
        <dbReference type="ARBA" id="ARBA00022763"/>
    </source>
</evidence>
<feature type="compositionally biased region" description="Polar residues" evidence="18">
    <location>
        <begin position="325"/>
        <end position="338"/>
    </location>
</feature>
<sequence length="1171" mass="129350">MHTRGQQQQQSAHKELVLGLAEESKSILLELGSILNQRYHNRGPTQQTQRVLRRKNELVSRLEKFVSEQQSSGDAQEGPQATVEGLQKELQDQRVAFEQQRARLEQQATVTLNAQTELSSSLNRVLPQLRGLLDAYDREQGQHVDLTQGTTTTGAASANVACSARTVTLTQSSNSSPDLTQRLTDLQTQFDAERAQLLEQASDAANTQQNITRSNLREREAALTCPISLDLFENPVVTECCGRTFSSEALTQALRRNSQCPVCRSRRVTSHASRDLANLVELHRNERVLLGLTDNAAANATTVGKTLQLRDELVTRLNRQVNEPQNAYVSSSAPTCRPTTADARKRSSMYPRGGSVTGAAASTMRQYDSSPSSLVAAATCVWNQYYPDDHNIGTRQPGETRSVQYYSPISDTDGRFQAAMTFLNCFRDGEQWAPLLQCDLTQPNVTVVWLHYAELIRTGTADFECALTENIEDVLLCLGIALCMRRHELRVDAEEDVTRKRSVPVDRTKITVRLHGVTPVLPIAALKADVVNQFVSVVGTVVRVSAIKPLVTRCDFVCAKCNEATSRAFPDGKFVPPQRCENAPCRGRTLLPNRSSVDTVDYQKIKLQEMETTDVGPGRMPRMIEVELYEDLVDSCIPGSVVTISGIVKSINSEIHEGRYGKRAQANSLYILYICANSVENSAKVDKDKDKASDINFTKEDLEQISNIINQGNVFDHLVHSLCPGIYRNDIVKAGLILALLGGTRNTDDKDTTCVRRPDSHVLVVGDPGLGKSQMLRAVSMVAPRAVYVGGNTTTTTGLTVTMVKDGSGDYALEAGALVLADQGVCCIDEFDKMGIDYQALLEAMEQQSISIAKAGIVCNLNARTSVIAAANPSGGHYDRSRSVGENLKMKAALLSRFDLVFILLDRPDEERDRLLSEHVMNSHARGRRKSRKRMRDSSAPAGSWSSSSYADEPPASGYEEAPASDHQLLSHRLRQNASEYSKSPIPLYFVRKFIAYARRYVHPRLSSEAAAVLQKKYLELRSAGEGQQNPTDSIPITTRQLESLIRLSQARARAELAETVSAQHAQDVVDIMQECLLDTYTTEDGNLDFGRSGGMSLAKKVKAYVARLMKAAARRNTSLFSMDDLLEVADSMGLKVDDFRDFVDILRNECYLLKKGPGQFKVQVSSYNMM</sequence>
<dbReference type="InterPro" id="IPR003593">
    <property type="entry name" value="AAA+_ATPase"/>
</dbReference>
<gene>
    <name evidence="21" type="ORF">PF006_g6356</name>
    <name evidence="20" type="ORF">PF011_g6139</name>
</gene>
<dbReference type="GO" id="GO:0003697">
    <property type="term" value="F:single-stranded DNA binding"/>
    <property type="evidence" value="ECO:0007669"/>
    <property type="project" value="TreeGrafter"/>
</dbReference>
<keyword evidence="4" id="KW-0479">Metal-binding</keyword>
<dbReference type="GO" id="GO:0006260">
    <property type="term" value="P:DNA replication"/>
    <property type="evidence" value="ECO:0007669"/>
    <property type="project" value="InterPro"/>
</dbReference>
<feature type="domain" description="MCM C-terminal AAA(+) ATPase" evidence="19">
    <location>
        <begin position="714"/>
        <end position="920"/>
    </location>
</feature>
<name>A0A6A3LSF4_9STRA</name>
<feature type="compositionally biased region" description="Low complexity" evidence="18">
    <location>
        <begin position="938"/>
        <end position="951"/>
    </location>
</feature>
<evidence type="ECO:0000256" key="1">
    <source>
        <dbReference type="ARBA" id="ARBA00004123"/>
    </source>
</evidence>
<evidence type="ECO:0000256" key="9">
    <source>
        <dbReference type="ARBA" id="ARBA00022806"/>
    </source>
</evidence>
<evidence type="ECO:0000256" key="18">
    <source>
        <dbReference type="SAM" id="MobiDB-lite"/>
    </source>
</evidence>
<dbReference type="GO" id="GO:0017116">
    <property type="term" value="F:single-stranded DNA helicase activity"/>
    <property type="evidence" value="ECO:0007669"/>
    <property type="project" value="TreeGrafter"/>
</dbReference>
<dbReference type="GO" id="GO:0042555">
    <property type="term" value="C:MCM complex"/>
    <property type="evidence" value="ECO:0007669"/>
    <property type="project" value="TreeGrafter"/>
</dbReference>
<dbReference type="EC" id="3.6.4.12" evidence="3"/>
<dbReference type="Gene3D" id="3.40.50.300">
    <property type="entry name" value="P-loop containing nucleotide triphosphate hydrolases"/>
    <property type="match status" value="1"/>
</dbReference>
<evidence type="ECO:0000256" key="10">
    <source>
        <dbReference type="ARBA" id="ARBA00022833"/>
    </source>
</evidence>
<keyword evidence="7" id="KW-0863">Zinc-finger</keyword>
<dbReference type="SMART" id="SM00382">
    <property type="entry name" value="AAA"/>
    <property type="match status" value="1"/>
</dbReference>
<reference evidence="20 23" key="1">
    <citation type="submission" date="2018-09" db="EMBL/GenBank/DDBJ databases">
        <title>Genomic investigation of the strawberry pathogen Phytophthora fragariae indicates pathogenicity is determined by transcriptional variation in three key races.</title>
        <authorList>
            <person name="Adams T.M."/>
            <person name="Armitage A.D."/>
            <person name="Sobczyk M.K."/>
            <person name="Bates H.J."/>
            <person name="Dunwell J.M."/>
            <person name="Nellist C.F."/>
            <person name="Harrison R.J."/>
        </authorList>
    </citation>
    <scope>NUCLEOTIDE SEQUENCE [LARGE SCALE GENOMIC DNA]</scope>
    <source>
        <strain evidence="21 22">NOV-5</strain>
        <strain evidence="20 23">SCRP245</strain>
    </source>
</reference>
<dbReference type="EMBL" id="QXFW01000254">
    <property type="protein sequence ID" value="KAE9018743.1"/>
    <property type="molecule type" value="Genomic_DNA"/>
</dbReference>
<feature type="region of interest" description="Disordered" evidence="18">
    <location>
        <begin position="921"/>
        <end position="964"/>
    </location>
</feature>
<dbReference type="InterPro" id="IPR031327">
    <property type="entry name" value="MCM"/>
</dbReference>
<dbReference type="SMART" id="SM00350">
    <property type="entry name" value="MCM"/>
    <property type="match status" value="1"/>
</dbReference>
<dbReference type="InterPro" id="IPR013083">
    <property type="entry name" value="Znf_RING/FYVE/PHD"/>
</dbReference>
<evidence type="ECO:0000313" key="21">
    <source>
        <dbReference type="EMBL" id="KAE9149136.1"/>
    </source>
</evidence>
<dbReference type="PROSITE" id="PS00847">
    <property type="entry name" value="MCM_1"/>
    <property type="match status" value="1"/>
</dbReference>
<dbReference type="FunFam" id="2.20.28.10:FF:000007">
    <property type="entry name" value="DNA helicase MCM8 isoform X1"/>
    <property type="match status" value="1"/>
</dbReference>
<evidence type="ECO:0000256" key="11">
    <source>
        <dbReference type="ARBA" id="ARBA00022840"/>
    </source>
</evidence>